<dbReference type="InterPro" id="IPR050595">
    <property type="entry name" value="Bact_response_regulator"/>
</dbReference>
<evidence type="ECO:0000313" key="5">
    <source>
        <dbReference type="EMBL" id="NUY98964.1"/>
    </source>
</evidence>
<name>A0A7Y6NI61_9GAMM</name>
<dbReference type="Proteomes" id="UP001468095">
    <property type="component" value="Unassembled WGS sequence"/>
</dbReference>
<dbReference type="PANTHER" id="PTHR44591">
    <property type="entry name" value="STRESS RESPONSE REGULATOR PROTEIN 1"/>
    <property type="match status" value="1"/>
</dbReference>
<gene>
    <name evidence="4" type="ORF">AABB92_11450</name>
    <name evidence="5" type="ORF">HU668_21220</name>
</gene>
<dbReference type="Proteomes" id="UP000566985">
    <property type="component" value="Unassembled WGS sequence"/>
</dbReference>
<evidence type="ECO:0000256" key="1">
    <source>
        <dbReference type="ARBA" id="ARBA00022553"/>
    </source>
</evidence>
<dbReference type="Pfam" id="PF00072">
    <property type="entry name" value="Response_reg"/>
    <property type="match status" value="1"/>
</dbReference>
<dbReference type="AlphaFoldDB" id="A0A7Y6NI61"/>
<dbReference type="InterPro" id="IPR001789">
    <property type="entry name" value="Sig_transdc_resp-reg_receiver"/>
</dbReference>
<proteinExistence type="predicted"/>
<organism evidence="5 6">
    <name type="scientific">Pantoea brenneri</name>
    <dbReference type="NCBI Taxonomy" id="472694"/>
    <lineage>
        <taxon>Bacteria</taxon>
        <taxon>Pseudomonadati</taxon>
        <taxon>Pseudomonadota</taxon>
        <taxon>Gammaproteobacteria</taxon>
        <taxon>Enterobacterales</taxon>
        <taxon>Erwiniaceae</taxon>
        <taxon>Pantoea</taxon>
    </lineage>
</organism>
<evidence type="ECO:0000313" key="4">
    <source>
        <dbReference type="EMBL" id="MEL7696265.1"/>
    </source>
</evidence>
<feature type="domain" description="Response regulatory" evidence="3">
    <location>
        <begin position="6"/>
        <end position="121"/>
    </location>
</feature>
<evidence type="ECO:0000259" key="3">
    <source>
        <dbReference type="PROSITE" id="PS50110"/>
    </source>
</evidence>
<evidence type="ECO:0000313" key="7">
    <source>
        <dbReference type="Proteomes" id="UP001468095"/>
    </source>
</evidence>
<reference evidence="4 7" key="2">
    <citation type="submission" date="2024-04" db="EMBL/GenBank/DDBJ databases">
        <authorList>
            <person name="Suleimanova A.D."/>
            <person name="Pudova D.S."/>
            <person name="Shagimardanova E.I."/>
            <person name="Sharipova M.R."/>
        </authorList>
    </citation>
    <scope>NUCLEOTIDE SEQUENCE [LARGE SCALE GENOMIC DNA]</scope>
    <source>
        <strain evidence="4 7">3.1</strain>
    </source>
</reference>
<reference evidence="5 6" key="1">
    <citation type="submission" date="2020-05" db="EMBL/GenBank/DDBJ databases">
        <title>Whole Genome Sequences of Enterobacteriales Associated with the International Space Station.</title>
        <authorList>
            <person name="Bharadwaj A."/>
            <person name="Daudu R."/>
            <person name="Singh N."/>
            <person name="Wood J."/>
            <person name="Debieu M."/>
            <person name="Mason C."/>
            <person name="Wang C."/>
            <person name="Venkateswaran K."/>
        </authorList>
    </citation>
    <scope>NUCLEOTIDE SEQUENCE [LARGE SCALE GENOMIC DNA]</scope>
    <source>
        <strain evidence="5 6">IF5SW-B1</strain>
    </source>
</reference>
<dbReference type="PROSITE" id="PS50110">
    <property type="entry name" value="RESPONSE_REGULATORY"/>
    <property type="match status" value="1"/>
</dbReference>
<protein>
    <submittedName>
        <fullName evidence="5">Response regulator</fullName>
    </submittedName>
</protein>
<evidence type="ECO:0000256" key="2">
    <source>
        <dbReference type="PROSITE-ProRule" id="PRU00169"/>
    </source>
</evidence>
<accession>A0A7Y6NI61</accession>
<dbReference type="SUPFAM" id="SSF52172">
    <property type="entry name" value="CheY-like"/>
    <property type="match status" value="1"/>
</dbReference>
<dbReference type="SMART" id="SM00448">
    <property type="entry name" value="REC"/>
    <property type="match status" value="1"/>
</dbReference>
<dbReference type="GO" id="GO:0000160">
    <property type="term" value="P:phosphorelay signal transduction system"/>
    <property type="evidence" value="ECO:0007669"/>
    <property type="project" value="InterPro"/>
</dbReference>
<dbReference type="GeneID" id="57347706"/>
<keyword evidence="1 2" id="KW-0597">Phosphoprotein</keyword>
<sequence length="130" mass="14352">MTLSQRIVIVDDERSVRSGLSNLLHSDGYTTRLFESGEALLADDNALSEVSMLIIDVGLKGMSGFELFTLLKQRPALPPVIFISADLEETTLWYAIALGALTFFRKPIDVDAFLQLIRSELSDDQGNCAE</sequence>
<comment type="caution">
    <text evidence="5">The sequence shown here is derived from an EMBL/GenBank/DDBJ whole genome shotgun (WGS) entry which is preliminary data.</text>
</comment>
<dbReference type="PANTHER" id="PTHR44591:SF25">
    <property type="entry name" value="CHEMOTAXIS TWO-COMPONENT RESPONSE REGULATOR"/>
    <property type="match status" value="1"/>
</dbReference>
<evidence type="ECO:0000313" key="6">
    <source>
        <dbReference type="Proteomes" id="UP000566985"/>
    </source>
</evidence>
<dbReference type="EMBL" id="JBCGBG010000002">
    <property type="protein sequence ID" value="MEL7696265.1"/>
    <property type="molecule type" value="Genomic_DNA"/>
</dbReference>
<feature type="modified residue" description="4-aspartylphosphate" evidence="2">
    <location>
        <position position="56"/>
    </location>
</feature>
<dbReference type="Gene3D" id="3.40.50.2300">
    <property type="match status" value="1"/>
</dbReference>
<dbReference type="RefSeq" id="WP_031374442.1">
    <property type="nucleotide sequence ID" value="NZ_CAUQFK010000016.1"/>
</dbReference>
<dbReference type="EMBL" id="JABWPM010000038">
    <property type="protein sequence ID" value="NUY98964.1"/>
    <property type="molecule type" value="Genomic_DNA"/>
</dbReference>
<dbReference type="InterPro" id="IPR011006">
    <property type="entry name" value="CheY-like_superfamily"/>
</dbReference>
<keyword evidence="7" id="KW-1185">Reference proteome</keyword>